<dbReference type="EMBL" id="UYYG01001156">
    <property type="protein sequence ID" value="VDN56725.1"/>
    <property type="molecule type" value="Genomic_DNA"/>
</dbReference>
<keyword evidence="3" id="KW-0812">Transmembrane</keyword>
<dbReference type="InterPro" id="IPR000742">
    <property type="entry name" value="EGF"/>
</dbReference>
<dbReference type="Gene3D" id="2.10.25.10">
    <property type="entry name" value="Laminin"/>
    <property type="match status" value="1"/>
</dbReference>
<sequence length="365" mass="41371">MNEIEANNSRVNSNTSLSASNRSNKIFLLSNAEMKSNASIYQRQIHHSNFKSIESEEESDELVDKNVRDDDPIDDGIDALTNVLSNSLKKIKNLLGFSPPCLNGGTKTLEGRCICRKYFEGELCEKIICVNNGTVVSTGIPNEYNCKCPHPDYIYGLHCESIKCMNGGKPLDNGHCKCLHYWYSGQFCQNYTASWSMALGIPLICVLAIVICCIVCRLDLCPSKPRRQRRRHRLSHQTQVQRRQHQLGDHRRASPRRMGQQITENLINGDNRDFTIQDNLNHGPSYVIRLDTIPVFNPHMINGVDYDMKPINPPPSYEQAIMSCQQDGIQMDIHHQNFTDISPPAYTPCVSQSLQLQFRSSNIPD</sequence>
<dbReference type="Proteomes" id="UP000038040">
    <property type="component" value="Unplaced"/>
</dbReference>
<dbReference type="WBParaSite" id="DME_0000233801-mRNA-1">
    <property type="protein sequence ID" value="DME_0000233801-mRNA-1"/>
    <property type="gene ID" value="DME_0000233801"/>
</dbReference>
<proteinExistence type="predicted"/>
<feature type="disulfide bond" evidence="1">
    <location>
        <begin position="129"/>
        <end position="146"/>
    </location>
</feature>
<organism evidence="6 8">
    <name type="scientific">Dracunculus medinensis</name>
    <name type="common">Guinea worm</name>
    <dbReference type="NCBI Taxonomy" id="318479"/>
    <lineage>
        <taxon>Eukaryota</taxon>
        <taxon>Metazoa</taxon>
        <taxon>Ecdysozoa</taxon>
        <taxon>Nematoda</taxon>
        <taxon>Chromadorea</taxon>
        <taxon>Rhabditida</taxon>
        <taxon>Spirurina</taxon>
        <taxon>Dracunculoidea</taxon>
        <taxon>Dracunculidae</taxon>
        <taxon>Dracunculus</taxon>
    </lineage>
</organism>
<accession>A0A0N4U621</accession>
<evidence type="ECO:0000256" key="1">
    <source>
        <dbReference type="PROSITE-ProRule" id="PRU00076"/>
    </source>
</evidence>
<keyword evidence="1" id="KW-0245">EGF-like domain</keyword>
<keyword evidence="7" id="KW-1185">Reference proteome</keyword>
<evidence type="ECO:0000313" key="8">
    <source>
        <dbReference type="WBParaSite" id="DME_0000233801-mRNA-1"/>
    </source>
</evidence>
<protein>
    <submittedName>
        <fullName evidence="8">EGF-like domain-containing protein</fullName>
    </submittedName>
</protein>
<evidence type="ECO:0000259" key="4">
    <source>
        <dbReference type="PROSITE" id="PS50026"/>
    </source>
</evidence>
<dbReference type="AlphaFoldDB" id="A0A0N4U621"/>
<feature type="transmembrane region" description="Helical" evidence="3">
    <location>
        <begin position="195"/>
        <end position="220"/>
    </location>
</feature>
<evidence type="ECO:0000256" key="2">
    <source>
        <dbReference type="SAM" id="MobiDB-lite"/>
    </source>
</evidence>
<keyword evidence="1" id="KW-1015">Disulfide bond</keyword>
<reference evidence="5 7" key="2">
    <citation type="submission" date="2018-11" db="EMBL/GenBank/DDBJ databases">
        <authorList>
            <consortium name="Pathogen Informatics"/>
        </authorList>
    </citation>
    <scope>NUCLEOTIDE SEQUENCE [LARGE SCALE GENOMIC DNA]</scope>
</reference>
<dbReference type="Proteomes" id="UP000274756">
    <property type="component" value="Unassembled WGS sequence"/>
</dbReference>
<feature type="domain" description="EGF-like" evidence="4">
    <location>
        <begin position="120"/>
        <end position="160"/>
    </location>
</feature>
<evidence type="ECO:0000313" key="6">
    <source>
        <dbReference type="Proteomes" id="UP000038040"/>
    </source>
</evidence>
<reference evidence="8" key="1">
    <citation type="submission" date="2017-02" db="UniProtKB">
        <authorList>
            <consortium name="WormBaseParasite"/>
        </authorList>
    </citation>
    <scope>IDENTIFICATION</scope>
</reference>
<keyword evidence="3" id="KW-1133">Transmembrane helix</keyword>
<name>A0A0N4U621_DRAME</name>
<evidence type="ECO:0000313" key="7">
    <source>
        <dbReference type="Proteomes" id="UP000274756"/>
    </source>
</evidence>
<evidence type="ECO:0000256" key="3">
    <source>
        <dbReference type="SAM" id="Phobius"/>
    </source>
</evidence>
<feature type="region of interest" description="Disordered" evidence="2">
    <location>
        <begin position="227"/>
        <end position="256"/>
    </location>
</feature>
<dbReference type="PROSITE" id="PS50026">
    <property type="entry name" value="EGF_3"/>
    <property type="match status" value="1"/>
</dbReference>
<comment type="caution">
    <text evidence="1">Lacks conserved residue(s) required for the propagation of feature annotation.</text>
</comment>
<dbReference type="OrthoDB" id="10266706at2759"/>
<gene>
    <name evidence="5" type="ORF">DME_LOCUS6698</name>
</gene>
<keyword evidence="3" id="KW-0472">Membrane</keyword>
<evidence type="ECO:0000313" key="5">
    <source>
        <dbReference type="EMBL" id="VDN56725.1"/>
    </source>
</evidence>